<evidence type="ECO:0000313" key="2">
    <source>
        <dbReference type="EMBL" id="GHP11568.1"/>
    </source>
</evidence>
<dbReference type="OrthoDB" id="199922at2759"/>
<gene>
    <name evidence="2" type="ORF">PPROV_001029600</name>
</gene>
<name>A0A830HX87_9CHLO</name>
<proteinExistence type="predicted"/>
<feature type="domain" description="DUF1995" evidence="1">
    <location>
        <begin position="44"/>
        <end position="330"/>
    </location>
</feature>
<dbReference type="Proteomes" id="UP000660262">
    <property type="component" value="Unassembled WGS sequence"/>
</dbReference>
<dbReference type="InterPro" id="IPR018962">
    <property type="entry name" value="DUF1995"/>
</dbReference>
<dbReference type="PANTHER" id="PTHR34051:SF1">
    <property type="entry name" value="PROTEIN LOW PSII ACCUMULATION 3, CHLOROPLASTIC"/>
    <property type="match status" value="1"/>
</dbReference>
<sequence length="362" mass="39537">MSRLSSSPSSASGKAKVVRSAPRSCSRPCSRFVPSASLRLTPLPLDYDDVARVVQNAIADACKNSTAASSTNNAAPSVYEIEIPVGGLRNVPGDVEGNVEHNLCMGLIQRFVATFEASSNNCTGRRAPTDVRGKCCVLFPDKTELKVATSGLVAGFRQGAFDFDAPFPNGAFDGGRCTYLRDPSVFTEVPQVAKFLFGGGASGTKQEETIAARIRDDDAAFIVAYPSVNISDLTAALVELPDAIQESSSASRPVITVNAELDRIRSGYYPAIWTKFEMDELRERMKRVDAIAYLHNFKGSKPAALWRVFDEPWQLLRYNPDGSTTLIWMSEPNEPMPSLQRCALELIPKFWASPDRTRVPKD</sequence>
<protein>
    <recommendedName>
        <fullName evidence="1">DUF1995 domain-containing protein</fullName>
    </recommendedName>
</protein>
<reference evidence="2" key="1">
    <citation type="submission" date="2020-10" db="EMBL/GenBank/DDBJ databases">
        <title>Unveiling of a novel bifunctional photoreceptor, Dualchrome1, isolated from a cosmopolitan green alga.</title>
        <authorList>
            <person name="Suzuki S."/>
            <person name="Kawachi M."/>
        </authorList>
    </citation>
    <scope>NUCLEOTIDE SEQUENCE</scope>
    <source>
        <strain evidence="2">NIES 2893</strain>
    </source>
</reference>
<dbReference type="InterPro" id="IPR044687">
    <property type="entry name" value="LPA3"/>
</dbReference>
<dbReference type="PANTHER" id="PTHR34051">
    <property type="entry name" value="PROTEIN LOW PSII ACCUMULATION 3, CHLOROPLASTIC"/>
    <property type="match status" value="1"/>
</dbReference>
<evidence type="ECO:0000313" key="3">
    <source>
        <dbReference type="Proteomes" id="UP000660262"/>
    </source>
</evidence>
<evidence type="ECO:0000259" key="1">
    <source>
        <dbReference type="Pfam" id="PF09353"/>
    </source>
</evidence>
<accession>A0A830HX87</accession>
<dbReference type="EMBL" id="BNJQ01000035">
    <property type="protein sequence ID" value="GHP11568.1"/>
    <property type="molecule type" value="Genomic_DNA"/>
</dbReference>
<dbReference type="AlphaFoldDB" id="A0A830HX87"/>
<dbReference type="Pfam" id="PF09353">
    <property type="entry name" value="DUF1995"/>
    <property type="match status" value="1"/>
</dbReference>
<comment type="caution">
    <text evidence="2">The sequence shown here is derived from an EMBL/GenBank/DDBJ whole genome shotgun (WGS) entry which is preliminary data.</text>
</comment>
<organism evidence="2 3">
    <name type="scientific">Pycnococcus provasolii</name>
    <dbReference type="NCBI Taxonomy" id="41880"/>
    <lineage>
        <taxon>Eukaryota</taxon>
        <taxon>Viridiplantae</taxon>
        <taxon>Chlorophyta</taxon>
        <taxon>Pseudoscourfieldiophyceae</taxon>
        <taxon>Pseudoscourfieldiales</taxon>
        <taxon>Pycnococcaceae</taxon>
        <taxon>Pycnococcus</taxon>
    </lineage>
</organism>
<keyword evidence="3" id="KW-1185">Reference proteome</keyword>